<dbReference type="PANTHER" id="PTHR43377">
    <property type="entry name" value="BILIVERDIN REDUCTASE A"/>
    <property type="match status" value="1"/>
</dbReference>
<name>A0A6G9IA80_9GAMM</name>
<dbReference type="KEGG" id="orb:IPMB12_05235"/>
<dbReference type="GO" id="GO:0000166">
    <property type="term" value="F:nucleotide binding"/>
    <property type="evidence" value="ECO:0007669"/>
    <property type="project" value="InterPro"/>
</dbReference>
<dbReference type="SUPFAM" id="SSF51735">
    <property type="entry name" value="NAD(P)-binding Rossmann-fold domains"/>
    <property type="match status" value="1"/>
</dbReference>
<dbReference type="SUPFAM" id="SSF55347">
    <property type="entry name" value="Glyceraldehyde-3-phosphate dehydrogenase-like, C-terminal domain"/>
    <property type="match status" value="1"/>
</dbReference>
<dbReference type="Pfam" id="PF22725">
    <property type="entry name" value="GFO_IDH_MocA_C3"/>
    <property type="match status" value="1"/>
</dbReference>
<dbReference type="FunCoup" id="A0A6G9IA80">
    <property type="interactions" value="105"/>
</dbReference>
<dbReference type="Gene3D" id="3.30.360.10">
    <property type="entry name" value="Dihydrodipicolinate Reductase, domain 2"/>
    <property type="match status" value="1"/>
</dbReference>
<dbReference type="PANTHER" id="PTHR43377:SF8">
    <property type="entry name" value="BLR3664 PROTEIN"/>
    <property type="match status" value="1"/>
</dbReference>
<dbReference type="Pfam" id="PF01408">
    <property type="entry name" value="GFO_IDH_MocA"/>
    <property type="match status" value="1"/>
</dbReference>
<dbReference type="RefSeq" id="WP_166915618.1">
    <property type="nucleotide sequence ID" value="NZ_CP050253.1"/>
</dbReference>
<evidence type="ECO:0000259" key="1">
    <source>
        <dbReference type="Pfam" id="PF01408"/>
    </source>
</evidence>
<dbReference type="InParanoid" id="A0A6G9IA80"/>
<dbReference type="InterPro" id="IPR036291">
    <property type="entry name" value="NAD(P)-bd_dom_sf"/>
</dbReference>
<dbReference type="InterPro" id="IPR000683">
    <property type="entry name" value="Gfo/Idh/MocA-like_OxRdtase_N"/>
</dbReference>
<keyword evidence="4" id="KW-1185">Reference proteome</keyword>
<evidence type="ECO:0000259" key="2">
    <source>
        <dbReference type="Pfam" id="PF22725"/>
    </source>
</evidence>
<dbReference type="InterPro" id="IPR055170">
    <property type="entry name" value="GFO_IDH_MocA-like_dom"/>
</dbReference>
<dbReference type="AlphaFoldDB" id="A0A6G9IA80"/>
<dbReference type="Gene3D" id="3.40.50.720">
    <property type="entry name" value="NAD(P)-binding Rossmann-like Domain"/>
    <property type="match status" value="1"/>
</dbReference>
<dbReference type="EMBL" id="CP050253">
    <property type="protein sequence ID" value="QIQ21131.1"/>
    <property type="molecule type" value="Genomic_DNA"/>
</dbReference>
<accession>A0A6G9IA80</accession>
<organism evidence="3 4">
    <name type="scientific">Zophobihabitans entericus</name>
    <dbReference type="NCBI Taxonomy" id="1635327"/>
    <lineage>
        <taxon>Bacteria</taxon>
        <taxon>Pseudomonadati</taxon>
        <taxon>Pseudomonadota</taxon>
        <taxon>Gammaproteobacteria</taxon>
        <taxon>Orbales</taxon>
        <taxon>Orbaceae</taxon>
        <taxon>Zophobihabitans</taxon>
    </lineage>
</organism>
<feature type="domain" description="GFO/IDH/MocA-like oxidoreductase" evidence="2">
    <location>
        <begin position="131"/>
        <end position="265"/>
    </location>
</feature>
<reference evidence="3 4" key="1">
    <citation type="submission" date="2020-03" db="EMBL/GenBank/DDBJ databases">
        <title>Complete genome sequence of Orbus sp. IPMB12 (BCRC 80908).</title>
        <authorList>
            <person name="Lo W.-S."/>
            <person name="Chang T.-H."/>
            <person name="Kuo C.-H."/>
        </authorList>
    </citation>
    <scope>NUCLEOTIDE SEQUENCE [LARGE SCALE GENOMIC DNA]</scope>
    <source>
        <strain evidence="3 4">IPMB12</strain>
    </source>
</reference>
<dbReference type="Proteomes" id="UP000501168">
    <property type="component" value="Chromosome"/>
</dbReference>
<sequence>MANTRIVVVGAGLIGKRHIEAVNKAEGVEMSAIIEPMPSGKEVAGKEGLPLFQNLTDLLKAKQPVDAVILATPNALHVPGGLECIEAGLPVLVEKPLAESVEAGRKLVEAGEKAGIPVLTGHHRRYNPLIARARKIVKEDQRLGKLTIVNGMCWFLKGDDYFDVAWRKQKGGGPILINLVHVIDDLRNIAGDIESVQAISSNGTRNHEVEDTAAILIRFTNGALGTLSISDCAAAPWSWELTANENPAYPYTDQSCYLFAGTHGSLAVPNNQLWRYADDKRGWWQTIYQEKQNHPVSEDIDPLIVQAAHLGAVVRGEAEPIMTGREGLRSLEATFAVKESAENGGKIIHLKN</sequence>
<evidence type="ECO:0000313" key="3">
    <source>
        <dbReference type="EMBL" id="QIQ21131.1"/>
    </source>
</evidence>
<dbReference type="InterPro" id="IPR051450">
    <property type="entry name" value="Gfo/Idh/MocA_Oxidoreductases"/>
</dbReference>
<proteinExistence type="predicted"/>
<evidence type="ECO:0000313" key="4">
    <source>
        <dbReference type="Proteomes" id="UP000501168"/>
    </source>
</evidence>
<feature type="domain" description="Gfo/Idh/MocA-like oxidoreductase N-terminal" evidence="1">
    <location>
        <begin position="5"/>
        <end position="122"/>
    </location>
</feature>
<protein>
    <submittedName>
        <fullName evidence="3">Gfo/Idh/MocA family oxidoreductase</fullName>
    </submittedName>
</protein>
<gene>
    <name evidence="3" type="ORF">IPMB12_05235</name>
</gene>